<dbReference type="PANTHER" id="PTHR31235">
    <property type="entry name" value="PEROXIDASE 25-RELATED"/>
    <property type="match status" value="1"/>
</dbReference>
<evidence type="ECO:0000256" key="15">
    <source>
        <dbReference type="PIRSR" id="PIRSR600823-1"/>
    </source>
</evidence>
<evidence type="ECO:0000256" key="12">
    <source>
        <dbReference type="ARBA" id="ARBA00023157"/>
    </source>
</evidence>
<comment type="similarity">
    <text evidence="3">Belongs to the peroxidase family. Ascorbate peroxidase subfamily.</text>
</comment>
<feature type="binding site" evidence="17">
    <location>
        <position position="106"/>
    </location>
    <ligand>
        <name>Ca(2+)</name>
        <dbReference type="ChEBI" id="CHEBI:29108"/>
        <label>1</label>
    </ligand>
</feature>
<reference evidence="23" key="1">
    <citation type="journal article" date="2019" name="Nat. Commun.">
        <title>The genome of broomcorn millet.</title>
        <authorList>
            <person name="Zou C."/>
            <person name="Miki D."/>
            <person name="Li D."/>
            <person name="Tang Q."/>
            <person name="Xiao L."/>
            <person name="Rajput S."/>
            <person name="Deng P."/>
            <person name="Jia W."/>
            <person name="Huang R."/>
            <person name="Zhang M."/>
            <person name="Sun Y."/>
            <person name="Hu J."/>
            <person name="Fu X."/>
            <person name="Schnable P.S."/>
            <person name="Li F."/>
            <person name="Zhang H."/>
            <person name="Feng B."/>
            <person name="Zhu X."/>
            <person name="Liu R."/>
            <person name="Schnable J.C."/>
            <person name="Zhu J.-K."/>
            <person name="Zhang H."/>
        </authorList>
    </citation>
    <scope>NUCLEOTIDE SEQUENCE [LARGE SCALE GENOMIC DNA]</scope>
</reference>
<feature type="chain" id="PRO_5017854534" description="Peroxidase" evidence="20">
    <location>
        <begin position="26"/>
        <end position="342"/>
    </location>
</feature>
<feature type="binding site" evidence="17">
    <location>
        <position position="89"/>
    </location>
    <ligand>
        <name>Ca(2+)</name>
        <dbReference type="ChEBI" id="CHEBI:29108"/>
        <label>1</label>
    </ligand>
</feature>
<comment type="cofactor">
    <cofactor evidence="17 20">
        <name>heme b</name>
        <dbReference type="ChEBI" id="CHEBI:60344"/>
    </cofactor>
    <text evidence="17 20">Binds 1 heme b (iron(II)-protoporphyrin IX) group per subunit.</text>
</comment>
<dbReference type="GO" id="GO:0020037">
    <property type="term" value="F:heme binding"/>
    <property type="evidence" value="ECO:0007669"/>
    <property type="project" value="UniProtKB-UniRule"/>
</dbReference>
<dbReference type="GO" id="GO:0042744">
    <property type="term" value="P:hydrogen peroxide catabolic process"/>
    <property type="evidence" value="ECO:0007669"/>
    <property type="project" value="UniProtKB-KW"/>
</dbReference>
<feature type="binding site" evidence="17">
    <location>
        <position position="93"/>
    </location>
    <ligand>
        <name>Ca(2+)</name>
        <dbReference type="ChEBI" id="CHEBI:29108"/>
        <label>1</label>
    </ligand>
</feature>
<dbReference type="Pfam" id="PF00141">
    <property type="entry name" value="peroxidase"/>
    <property type="match status" value="1"/>
</dbReference>
<dbReference type="Gene3D" id="1.10.520.10">
    <property type="match status" value="1"/>
</dbReference>
<feature type="site" description="Transition state stabilizer" evidence="18">
    <location>
        <position position="63"/>
    </location>
</feature>
<feature type="binding site" evidence="17">
    <location>
        <position position="68"/>
    </location>
    <ligand>
        <name>Ca(2+)</name>
        <dbReference type="ChEBI" id="CHEBI:29108"/>
        <label>1</label>
    </ligand>
</feature>
<dbReference type="EMBL" id="PQIB02000004">
    <property type="protein sequence ID" value="RLN24565.1"/>
    <property type="molecule type" value="Genomic_DNA"/>
</dbReference>
<dbReference type="Proteomes" id="UP000275267">
    <property type="component" value="Unassembled WGS sequence"/>
</dbReference>
<feature type="binding site" evidence="17">
    <location>
        <position position="263"/>
    </location>
    <ligand>
        <name>Ca(2+)</name>
        <dbReference type="ChEBI" id="CHEBI:29108"/>
        <label>2</label>
    </ligand>
</feature>
<accession>A0A3L6SRA8</accession>
<feature type="binding site" description="axial binding residue" evidence="17">
    <location>
        <position position="212"/>
    </location>
    <ligand>
        <name>heme b</name>
        <dbReference type="ChEBI" id="CHEBI:60344"/>
    </ligand>
    <ligandPart>
        <name>Fe</name>
        <dbReference type="ChEBI" id="CHEBI:18248"/>
    </ligandPart>
</feature>
<keyword evidence="8 17" id="KW-0479">Metal-binding</keyword>
<comment type="similarity">
    <text evidence="20">Belongs to the peroxidase family. Classical plant (class III) peroxidase subfamily.</text>
</comment>
<evidence type="ECO:0000256" key="6">
    <source>
        <dbReference type="ARBA" id="ARBA00022559"/>
    </source>
</evidence>
<dbReference type="PROSITE" id="PS50873">
    <property type="entry name" value="PEROXIDASE_4"/>
    <property type="match status" value="1"/>
</dbReference>
<keyword evidence="9 17" id="KW-0106">Calcium</keyword>
<evidence type="ECO:0000256" key="11">
    <source>
        <dbReference type="ARBA" id="ARBA00023004"/>
    </source>
</evidence>
<feature type="disulfide bond" evidence="19">
    <location>
        <begin position="36"/>
        <end position="132"/>
    </location>
</feature>
<keyword evidence="11 17" id="KW-0408">Iron</keyword>
<evidence type="ECO:0000256" key="1">
    <source>
        <dbReference type="ARBA" id="ARBA00000189"/>
    </source>
</evidence>
<dbReference type="InterPro" id="IPR000823">
    <property type="entry name" value="Peroxidase_pln"/>
</dbReference>
<evidence type="ECO:0000256" key="7">
    <source>
        <dbReference type="ARBA" id="ARBA00022617"/>
    </source>
</evidence>
<dbReference type="GO" id="GO:0005576">
    <property type="term" value="C:extracellular region"/>
    <property type="evidence" value="ECO:0007669"/>
    <property type="project" value="UniProtKB-SubCell"/>
</dbReference>
<dbReference type="OrthoDB" id="2113341at2759"/>
<feature type="disulfide bond" evidence="19">
    <location>
        <begin position="219"/>
        <end position="244"/>
    </location>
</feature>
<organism evidence="22 23">
    <name type="scientific">Panicum miliaceum</name>
    <name type="common">Proso millet</name>
    <name type="synonym">Broomcorn millet</name>
    <dbReference type="NCBI Taxonomy" id="4540"/>
    <lineage>
        <taxon>Eukaryota</taxon>
        <taxon>Viridiplantae</taxon>
        <taxon>Streptophyta</taxon>
        <taxon>Embryophyta</taxon>
        <taxon>Tracheophyta</taxon>
        <taxon>Spermatophyta</taxon>
        <taxon>Magnoliopsida</taxon>
        <taxon>Liliopsida</taxon>
        <taxon>Poales</taxon>
        <taxon>Poaceae</taxon>
        <taxon>PACMAD clade</taxon>
        <taxon>Panicoideae</taxon>
        <taxon>Panicodae</taxon>
        <taxon>Paniceae</taxon>
        <taxon>Panicinae</taxon>
        <taxon>Panicum</taxon>
        <taxon>Panicum sect. Panicum</taxon>
    </lineage>
</organism>
<dbReference type="PRINTS" id="PR00458">
    <property type="entry name" value="PEROXIDASE"/>
</dbReference>
<evidence type="ECO:0000256" key="17">
    <source>
        <dbReference type="PIRSR" id="PIRSR600823-3"/>
    </source>
</evidence>
<dbReference type="PROSITE" id="PS00436">
    <property type="entry name" value="PEROXIDASE_2"/>
    <property type="match status" value="1"/>
</dbReference>
<feature type="disulfide bond" evidence="19">
    <location>
        <begin position="69"/>
        <end position="90"/>
    </location>
</feature>
<feature type="signal peptide" evidence="20">
    <location>
        <begin position="1"/>
        <end position="25"/>
    </location>
</feature>
<keyword evidence="12 19" id="KW-1015">Disulfide bond</keyword>
<comment type="function">
    <text evidence="20">Removal of H(2)O(2), oxidation of toxic reductants, biosynthesis and degradation of lignin, suberization, auxin catabolism, response to environmental stresses such as wounding, pathogen attack and oxidative stress.</text>
</comment>
<evidence type="ECO:0000256" key="18">
    <source>
        <dbReference type="PIRSR" id="PIRSR600823-4"/>
    </source>
</evidence>
<feature type="binding site" evidence="16">
    <location>
        <position position="182"/>
    </location>
    <ligand>
        <name>substrate</name>
    </ligand>
</feature>
<dbReference type="InterPro" id="IPR010255">
    <property type="entry name" value="Haem_peroxidase_sf"/>
</dbReference>
<keyword evidence="14 20" id="KW-0376">Hydrogen peroxide</keyword>
<comment type="catalytic activity">
    <reaction evidence="1 20">
        <text>2 a phenolic donor + H2O2 = 2 a phenolic radical donor + 2 H2O</text>
        <dbReference type="Rhea" id="RHEA:56136"/>
        <dbReference type="ChEBI" id="CHEBI:15377"/>
        <dbReference type="ChEBI" id="CHEBI:16240"/>
        <dbReference type="ChEBI" id="CHEBI:139520"/>
        <dbReference type="ChEBI" id="CHEBI:139521"/>
        <dbReference type="EC" id="1.11.1.7"/>
    </reaction>
</comment>
<evidence type="ECO:0000256" key="16">
    <source>
        <dbReference type="PIRSR" id="PIRSR600823-2"/>
    </source>
</evidence>
<evidence type="ECO:0000256" key="20">
    <source>
        <dbReference type="RuleBase" id="RU362060"/>
    </source>
</evidence>
<keyword evidence="23" id="KW-1185">Reference proteome</keyword>
<dbReference type="InterPro" id="IPR019793">
    <property type="entry name" value="Peroxidases_heam-ligand_BS"/>
</dbReference>
<dbReference type="GO" id="GO:0006979">
    <property type="term" value="P:response to oxidative stress"/>
    <property type="evidence" value="ECO:0007669"/>
    <property type="project" value="UniProtKB-UniRule"/>
</dbReference>
<evidence type="ECO:0000256" key="14">
    <source>
        <dbReference type="ARBA" id="ARBA00023324"/>
    </source>
</evidence>
<evidence type="ECO:0000256" key="8">
    <source>
        <dbReference type="ARBA" id="ARBA00022723"/>
    </source>
</evidence>
<evidence type="ECO:0000313" key="23">
    <source>
        <dbReference type="Proteomes" id="UP000275267"/>
    </source>
</evidence>
<sequence length="342" mass="36594">MAAGCQLAVLSVISCVLLWAAACQGALEVSYYDETCPRAEGIVRAEVRKAVHANAGVGAGLIRLLFHDCLCICIAYAKLPVRAFGTPQGCEASVLLDASEDNPEPEQDGIPNTGLRGLDVIDAAKDAVEEACPGTVSCADILAFAARDASYLLSGYRIDFEMPAGRLDGRYSNATETLGPLPSPFANHSELATKFAAKGLDVDDMVVLSGAHSVSRAHCTSVLHRLGNGSDMDPSFKRWLRRRCLTGPSDAAGNTTVRQDTVTGAVLDSQYYTNVLRHRVLFTSDAALLASPQTARMVRDYANGDGQWEKKFEMAMVKMAGIDVKDGTDGEIRKNCRSVNSN</sequence>
<keyword evidence="5 20" id="KW-0964">Secreted</keyword>
<keyword evidence="20" id="KW-0732">Signal</keyword>
<evidence type="ECO:0000259" key="21">
    <source>
        <dbReference type="PROSITE" id="PS50873"/>
    </source>
</evidence>
<gene>
    <name evidence="22" type="ORF">C2845_PM07G09750</name>
</gene>
<feature type="binding site" evidence="17">
    <location>
        <position position="268"/>
    </location>
    <ligand>
        <name>Ca(2+)</name>
        <dbReference type="ChEBI" id="CHEBI:29108"/>
        <label>2</label>
    </ligand>
</feature>
<dbReference type="AlphaFoldDB" id="A0A3L6SRA8"/>
<dbReference type="InterPro" id="IPR019794">
    <property type="entry name" value="Peroxidases_AS"/>
</dbReference>
<evidence type="ECO:0000256" key="5">
    <source>
        <dbReference type="ARBA" id="ARBA00022525"/>
    </source>
</evidence>
<evidence type="ECO:0000256" key="13">
    <source>
        <dbReference type="ARBA" id="ARBA00023180"/>
    </source>
</evidence>
<feature type="domain" description="Plant heme peroxidase family profile" evidence="21">
    <location>
        <begin position="26"/>
        <end position="340"/>
    </location>
</feature>
<evidence type="ECO:0000256" key="3">
    <source>
        <dbReference type="ARBA" id="ARBA00006873"/>
    </source>
</evidence>
<keyword evidence="6 20" id="KW-0575">Peroxidase</keyword>
<evidence type="ECO:0000256" key="4">
    <source>
        <dbReference type="ARBA" id="ARBA00012313"/>
    </source>
</evidence>
<dbReference type="PRINTS" id="PR00461">
    <property type="entry name" value="PLPEROXIDASE"/>
</dbReference>
<evidence type="ECO:0000256" key="2">
    <source>
        <dbReference type="ARBA" id="ARBA00004613"/>
    </source>
</evidence>
<dbReference type="InterPro" id="IPR033905">
    <property type="entry name" value="Secretory_peroxidase"/>
</dbReference>
<evidence type="ECO:0000256" key="9">
    <source>
        <dbReference type="ARBA" id="ARBA00022837"/>
    </source>
</evidence>
<dbReference type="CDD" id="cd00693">
    <property type="entry name" value="secretory_peroxidase"/>
    <property type="match status" value="1"/>
</dbReference>
<feature type="disulfide bond" evidence="19">
    <location>
        <begin position="138"/>
        <end position="336"/>
    </location>
</feature>
<dbReference type="FunFam" id="1.10.420.10:FF:000006">
    <property type="entry name" value="Peroxidase"/>
    <property type="match status" value="1"/>
</dbReference>
<evidence type="ECO:0000256" key="19">
    <source>
        <dbReference type="PIRSR" id="PIRSR600823-5"/>
    </source>
</evidence>
<comment type="subcellular location">
    <subcellularLocation>
        <location evidence="2 20">Secreted</location>
    </subcellularLocation>
</comment>
<keyword evidence="13" id="KW-0325">Glycoprotein</keyword>
<dbReference type="InterPro" id="IPR002016">
    <property type="entry name" value="Haem_peroxidase"/>
</dbReference>
<proteinExistence type="inferred from homology"/>
<comment type="cofactor">
    <cofactor evidence="17 20">
        <name>Ca(2+)</name>
        <dbReference type="ChEBI" id="CHEBI:29108"/>
    </cofactor>
    <text evidence="17 20">Binds 2 calcium ions per subunit.</text>
</comment>
<dbReference type="Gene3D" id="1.10.420.10">
    <property type="entry name" value="Peroxidase, domain 2"/>
    <property type="match status" value="1"/>
</dbReference>
<protein>
    <recommendedName>
        <fullName evidence="4 20">Peroxidase</fullName>
        <ecNumber evidence="4 20">1.11.1.7</ecNumber>
    </recommendedName>
</protein>
<keyword evidence="7 20" id="KW-0349">Heme</keyword>
<feature type="active site" description="Proton acceptor" evidence="15">
    <location>
        <position position="67"/>
    </location>
</feature>
<evidence type="ECO:0000313" key="22">
    <source>
        <dbReference type="EMBL" id="RLN24565.1"/>
    </source>
</evidence>
<dbReference type="EC" id="1.11.1.7" evidence="4 20"/>
<feature type="binding site" evidence="17">
    <location>
        <position position="260"/>
    </location>
    <ligand>
        <name>Ca(2+)</name>
        <dbReference type="ChEBI" id="CHEBI:29108"/>
        <label>2</label>
    </ligand>
</feature>
<keyword evidence="10 20" id="KW-0560">Oxidoreductase</keyword>
<name>A0A3L6SRA8_PANMI</name>
<dbReference type="PROSITE" id="PS00435">
    <property type="entry name" value="PEROXIDASE_1"/>
    <property type="match status" value="1"/>
</dbReference>
<dbReference type="SUPFAM" id="SSF48113">
    <property type="entry name" value="Heme-dependent peroxidases"/>
    <property type="match status" value="1"/>
</dbReference>
<dbReference type="GO" id="GO:0046872">
    <property type="term" value="F:metal ion binding"/>
    <property type="evidence" value="ECO:0007669"/>
    <property type="project" value="UniProtKB-UniRule"/>
</dbReference>
<evidence type="ECO:0000256" key="10">
    <source>
        <dbReference type="ARBA" id="ARBA00023002"/>
    </source>
</evidence>
<dbReference type="GO" id="GO:0140825">
    <property type="term" value="F:lactoperoxidase activity"/>
    <property type="evidence" value="ECO:0007669"/>
    <property type="project" value="UniProtKB-EC"/>
</dbReference>
<comment type="caution">
    <text evidence="22">The sequence shown here is derived from an EMBL/GenBank/DDBJ whole genome shotgun (WGS) entry which is preliminary data.</text>
</comment>